<dbReference type="WBParaSite" id="ES5_v2.g13927.t1">
    <property type="protein sequence ID" value="ES5_v2.g13927.t1"/>
    <property type="gene ID" value="ES5_v2.g13927"/>
</dbReference>
<accession>A0AC34FB77</accession>
<sequence>MKDTEDNTNITDNLSVEDIFDICVKEKCTFGGEALTKDKVVKPAEVRLLGKNRGLCSIVYSIKFFLGDKTCSLVTKIPTVQHLAPSEDEKISDEERTRKTQETFDMVSQLHANELIFYSYFKNERIQGLKIPGFVFGREMTKNQEGLILMEDFSAEEIKTRKEDETYEGLQYLNDQQIKEAIVEIAKLQAIGFIMPNGKQKLGKLDIVQKDLTSVHEETLREFAKLKLPFATKSRMNELKEQCQRSVFEKNCQSNEKVNLPSVLCHNDFWTKNVIYSPSNGSLLSIIDWQTVRFASPTHDIAALLALELEGEKRREYQKLYLEFYLHQLKESLDHYGVKDDQGLRNANIDDLMIAYKDSLKVAIYGVIFTLVNFDKQLEGHEEAKESPLVDRVHFLLEDLYPNV</sequence>
<dbReference type="Proteomes" id="UP000887579">
    <property type="component" value="Unplaced"/>
</dbReference>
<evidence type="ECO:0000313" key="2">
    <source>
        <dbReference type="WBParaSite" id="ES5_v2.g13927.t1"/>
    </source>
</evidence>
<protein>
    <submittedName>
        <fullName evidence="2">CHK kinase-like domain-containing protein</fullName>
    </submittedName>
</protein>
<reference evidence="2" key="1">
    <citation type="submission" date="2022-11" db="UniProtKB">
        <authorList>
            <consortium name="WormBaseParasite"/>
        </authorList>
    </citation>
    <scope>IDENTIFICATION</scope>
</reference>
<evidence type="ECO:0000313" key="1">
    <source>
        <dbReference type="Proteomes" id="UP000887579"/>
    </source>
</evidence>
<organism evidence="1 2">
    <name type="scientific">Panagrolaimus sp. ES5</name>
    <dbReference type="NCBI Taxonomy" id="591445"/>
    <lineage>
        <taxon>Eukaryota</taxon>
        <taxon>Metazoa</taxon>
        <taxon>Ecdysozoa</taxon>
        <taxon>Nematoda</taxon>
        <taxon>Chromadorea</taxon>
        <taxon>Rhabditida</taxon>
        <taxon>Tylenchina</taxon>
        <taxon>Panagrolaimomorpha</taxon>
        <taxon>Panagrolaimoidea</taxon>
        <taxon>Panagrolaimidae</taxon>
        <taxon>Panagrolaimus</taxon>
    </lineage>
</organism>
<proteinExistence type="predicted"/>
<name>A0AC34FB77_9BILA</name>